<dbReference type="Proteomes" id="UP001223802">
    <property type="component" value="Chromosome"/>
</dbReference>
<evidence type="ECO:0000256" key="1">
    <source>
        <dbReference type="ARBA" id="ARBA00001623"/>
    </source>
</evidence>
<dbReference type="PANTHER" id="PTHR43705:SF1">
    <property type="entry name" value="HYDROXYACYLGLUTATHIONE HYDROLASE GLOB"/>
    <property type="match status" value="1"/>
</dbReference>
<protein>
    <recommendedName>
        <fullName evidence="7">Hydroxyacylglutathione hydrolase</fullName>
        <ecNumber evidence="7">3.1.2.6</ecNumber>
    </recommendedName>
    <alternativeName>
        <fullName evidence="7">Glyoxalase II</fullName>
        <shortName evidence="7">Glx II</shortName>
    </alternativeName>
</protein>
<dbReference type="EC" id="3.1.2.6" evidence="7"/>
<dbReference type="InterPro" id="IPR001279">
    <property type="entry name" value="Metallo-B-lactamas"/>
</dbReference>
<proteinExistence type="inferred from homology"/>
<dbReference type="Pfam" id="PF16123">
    <property type="entry name" value="HAGH_C"/>
    <property type="match status" value="1"/>
</dbReference>
<feature type="binding site" evidence="7">
    <location>
        <position position="57"/>
    </location>
    <ligand>
        <name>Zn(2+)</name>
        <dbReference type="ChEBI" id="CHEBI:29105"/>
        <label>2</label>
    </ligand>
</feature>
<comment type="subunit">
    <text evidence="7">Monomer.</text>
</comment>
<feature type="binding site" evidence="7">
    <location>
        <position position="129"/>
    </location>
    <ligand>
        <name>Zn(2+)</name>
        <dbReference type="ChEBI" id="CHEBI:29105"/>
        <label>2</label>
    </ligand>
</feature>
<evidence type="ECO:0000313" key="9">
    <source>
        <dbReference type="EMBL" id="WMC11412.1"/>
    </source>
</evidence>
<accession>A0AA50KQW4</accession>
<evidence type="ECO:0000256" key="5">
    <source>
        <dbReference type="ARBA" id="ARBA00022801"/>
    </source>
</evidence>
<dbReference type="GO" id="GO:0004416">
    <property type="term" value="F:hydroxyacylglutathione hydrolase activity"/>
    <property type="evidence" value="ECO:0007669"/>
    <property type="project" value="UniProtKB-UniRule"/>
</dbReference>
<dbReference type="PANTHER" id="PTHR43705">
    <property type="entry name" value="HYDROXYACYLGLUTATHIONE HYDROLASE"/>
    <property type="match status" value="1"/>
</dbReference>
<evidence type="ECO:0000256" key="2">
    <source>
        <dbReference type="ARBA" id="ARBA00004963"/>
    </source>
</evidence>
<gene>
    <name evidence="7 9" type="primary">gloB</name>
    <name evidence="9" type="ORF">PU634_03355</name>
</gene>
<evidence type="ECO:0000256" key="3">
    <source>
        <dbReference type="ARBA" id="ARBA00006759"/>
    </source>
</evidence>
<dbReference type="GO" id="GO:0046872">
    <property type="term" value="F:metal ion binding"/>
    <property type="evidence" value="ECO:0007669"/>
    <property type="project" value="UniProtKB-KW"/>
</dbReference>
<comment type="pathway">
    <text evidence="2 7">Secondary metabolite metabolism; methylglyoxal degradation; (R)-lactate from methylglyoxal: step 2/2.</text>
</comment>
<evidence type="ECO:0000256" key="4">
    <source>
        <dbReference type="ARBA" id="ARBA00022723"/>
    </source>
</evidence>
<comment type="function">
    <text evidence="7">Thiolesterase that catalyzes the hydrolysis of S-D-lactoyl-glutathione to form glutathione and D-lactic acid.</text>
</comment>
<dbReference type="InterPro" id="IPR032282">
    <property type="entry name" value="HAGH_C"/>
</dbReference>
<organism evidence="9 10">
    <name type="scientific">Oceanimonas pelagia</name>
    <dbReference type="NCBI Taxonomy" id="3028314"/>
    <lineage>
        <taxon>Bacteria</taxon>
        <taxon>Pseudomonadati</taxon>
        <taxon>Pseudomonadota</taxon>
        <taxon>Gammaproteobacteria</taxon>
        <taxon>Aeromonadales</taxon>
        <taxon>Aeromonadaceae</taxon>
        <taxon>Oceanimonas</taxon>
    </lineage>
</organism>
<dbReference type="SUPFAM" id="SSF56281">
    <property type="entry name" value="Metallo-hydrolase/oxidoreductase"/>
    <property type="match status" value="1"/>
</dbReference>
<feature type="binding site" evidence="7">
    <location>
        <position position="52"/>
    </location>
    <ligand>
        <name>Zn(2+)</name>
        <dbReference type="ChEBI" id="CHEBI:29105"/>
        <label>1</label>
    </ligand>
</feature>
<dbReference type="RefSeq" id="WP_306762654.1">
    <property type="nucleotide sequence ID" value="NZ_CP118224.1"/>
</dbReference>
<dbReference type="Gene3D" id="3.60.15.10">
    <property type="entry name" value="Ribonuclease Z/Hydroxyacylglutathione hydrolase-like"/>
    <property type="match status" value="1"/>
</dbReference>
<dbReference type="EMBL" id="CP118224">
    <property type="protein sequence ID" value="WMC11412.1"/>
    <property type="molecule type" value="Genomic_DNA"/>
</dbReference>
<keyword evidence="6 7" id="KW-0862">Zinc</keyword>
<dbReference type="HAMAP" id="MF_01374">
    <property type="entry name" value="Glyoxalase_2"/>
    <property type="match status" value="1"/>
</dbReference>
<evidence type="ECO:0000256" key="7">
    <source>
        <dbReference type="HAMAP-Rule" id="MF_01374"/>
    </source>
</evidence>
<evidence type="ECO:0000313" key="10">
    <source>
        <dbReference type="Proteomes" id="UP001223802"/>
    </source>
</evidence>
<dbReference type="KEGG" id="ope:PU634_03355"/>
<name>A0AA50KQW4_9GAMM</name>
<feature type="binding site" evidence="7">
    <location>
        <position position="112"/>
    </location>
    <ligand>
        <name>Zn(2+)</name>
        <dbReference type="ChEBI" id="CHEBI:29105"/>
        <label>1</label>
    </ligand>
</feature>
<reference evidence="9 10" key="1">
    <citation type="submission" date="2023-02" db="EMBL/GenBank/DDBJ databases">
        <title>Complete genome sequence of a novel bacterium Oceanimonas sp. NTOU-MSR1 isolated from marine coast sediment.</title>
        <authorList>
            <person name="Yang H.-T."/>
            <person name="Chen Y.-L."/>
            <person name="Ho Y.-N."/>
        </authorList>
    </citation>
    <scope>NUCLEOTIDE SEQUENCE [LARGE SCALE GENOMIC DNA]</scope>
    <source>
        <strain evidence="9 10">NTOU-MSR1</strain>
    </source>
</reference>
<dbReference type="PIRSF" id="PIRSF005457">
    <property type="entry name" value="Glx"/>
    <property type="match status" value="1"/>
</dbReference>
<dbReference type="InterPro" id="IPR050110">
    <property type="entry name" value="Glyoxalase_II_hydrolase"/>
</dbReference>
<dbReference type="GO" id="GO:0019243">
    <property type="term" value="P:methylglyoxal catabolic process to D-lactate via S-lactoyl-glutathione"/>
    <property type="evidence" value="ECO:0007669"/>
    <property type="project" value="UniProtKB-UniRule"/>
</dbReference>
<dbReference type="AlphaFoldDB" id="A0AA50KQW4"/>
<dbReference type="SMART" id="SM00849">
    <property type="entry name" value="Lactamase_B"/>
    <property type="match status" value="1"/>
</dbReference>
<evidence type="ECO:0000259" key="8">
    <source>
        <dbReference type="SMART" id="SM00849"/>
    </source>
</evidence>
<feature type="binding site" evidence="7">
    <location>
        <position position="54"/>
    </location>
    <ligand>
        <name>Zn(2+)</name>
        <dbReference type="ChEBI" id="CHEBI:29105"/>
        <label>1</label>
    </ligand>
</feature>
<feature type="domain" description="Metallo-beta-lactamase" evidence="8">
    <location>
        <begin position="11"/>
        <end position="167"/>
    </location>
</feature>
<feature type="binding site" evidence="7">
    <location>
        <position position="129"/>
    </location>
    <ligand>
        <name>Zn(2+)</name>
        <dbReference type="ChEBI" id="CHEBI:29105"/>
        <label>1</label>
    </ligand>
</feature>
<dbReference type="NCBIfam" id="TIGR03413">
    <property type="entry name" value="GSH_gloB"/>
    <property type="match status" value="1"/>
</dbReference>
<dbReference type="InterPro" id="IPR017782">
    <property type="entry name" value="Hydroxyacylglutathione_Hdrlase"/>
</dbReference>
<dbReference type="InterPro" id="IPR035680">
    <property type="entry name" value="Clx_II_MBL"/>
</dbReference>
<keyword evidence="4 7" id="KW-0479">Metal-binding</keyword>
<feature type="binding site" evidence="7">
    <location>
        <position position="56"/>
    </location>
    <ligand>
        <name>Zn(2+)</name>
        <dbReference type="ChEBI" id="CHEBI:29105"/>
        <label>2</label>
    </ligand>
</feature>
<dbReference type="CDD" id="cd07723">
    <property type="entry name" value="hydroxyacylglutathione_hydrolase_MBL-fold"/>
    <property type="match status" value="1"/>
</dbReference>
<feature type="binding site" evidence="7">
    <location>
        <position position="167"/>
    </location>
    <ligand>
        <name>Zn(2+)</name>
        <dbReference type="ChEBI" id="CHEBI:29105"/>
        <label>2</label>
    </ligand>
</feature>
<keyword evidence="5 7" id="KW-0378">Hydrolase</keyword>
<comment type="catalytic activity">
    <reaction evidence="1 7">
        <text>an S-(2-hydroxyacyl)glutathione + H2O = a 2-hydroxy carboxylate + glutathione + H(+)</text>
        <dbReference type="Rhea" id="RHEA:21864"/>
        <dbReference type="ChEBI" id="CHEBI:15377"/>
        <dbReference type="ChEBI" id="CHEBI:15378"/>
        <dbReference type="ChEBI" id="CHEBI:57925"/>
        <dbReference type="ChEBI" id="CHEBI:58896"/>
        <dbReference type="ChEBI" id="CHEBI:71261"/>
        <dbReference type="EC" id="3.1.2.6"/>
    </reaction>
</comment>
<sequence length="255" mass="27610">MNVISLRAFNDNYIWLIGNGRQAAVIDPGDAAPVSAALAERNLELVAILITHHHQDHTGGVRELLAAWPEASLYAPAGERLPAPGATALADGDSVALPGLALELQVLSVPGHTLGHIAYYGNGMLFCGDTLFSGGCGRLFEGTPEQMHHSLGRLAALPDDTRVYCAHEYTQANLAFCHAVEPDNPALLNYMKEVAKLRQQDVPTLPSSIGREKAVNVFLRTAEPAVRATAQLQAMEELNEDCQVFAALRRWKDHF</sequence>
<comment type="similarity">
    <text evidence="3 7">Belongs to the metallo-beta-lactamase superfamily. Glyoxalase II family.</text>
</comment>
<comment type="cofactor">
    <cofactor evidence="7">
        <name>Zn(2+)</name>
        <dbReference type="ChEBI" id="CHEBI:29105"/>
    </cofactor>
    <text evidence="7">Binds 2 Zn(2+) ions per subunit.</text>
</comment>
<keyword evidence="10" id="KW-1185">Reference proteome</keyword>
<dbReference type="InterPro" id="IPR036866">
    <property type="entry name" value="RibonucZ/Hydroxyglut_hydro"/>
</dbReference>
<dbReference type="Pfam" id="PF00753">
    <property type="entry name" value="Lactamase_B"/>
    <property type="match status" value="1"/>
</dbReference>
<evidence type="ECO:0000256" key="6">
    <source>
        <dbReference type="ARBA" id="ARBA00022833"/>
    </source>
</evidence>